<proteinExistence type="predicted"/>
<dbReference type="Proteomes" id="UP000005959">
    <property type="component" value="Unassembled WGS sequence"/>
</dbReference>
<sequence length="71" mass="8074">MSDCAGLVLIDLMVLMIIKAPDYVVTENEVILKRRDKGLKQFPHKDYKMSPYVLKRYYCGVLVGTARAHSA</sequence>
<reference evidence="1 2" key="1">
    <citation type="submission" date="2011-08" db="EMBL/GenBank/DDBJ databases">
        <authorList>
            <person name="Weinstock G."/>
            <person name="Sodergren E."/>
            <person name="Clifton S."/>
            <person name="Fulton L."/>
            <person name="Fulton B."/>
            <person name="Courtney L."/>
            <person name="Fronick C."/>
            <person name="Harrison M."/>
            <person name="Strong C."/>
            <person name="Farmer C."/>
            <person name="Delahaunty K."/>
            <person name="Markovic C."/>
            <person name="Hall O."/>
            <person name="Minx P."/>
            <person name="Tomlinson C."/>
            <person name="Mitreva M."/>
            <person name="Hou S."/>
            <person name="Chen J."/>
            <person name="Wollam A."/>
            <person name="Pepin K.H."/>
            <person name="Johnson M."/>
            <person name="Bhonagiri V."/>
            <person name="Zhang X."/>
            <person name="Suruliraj S."/>
            <person name="Warren W."/>
            <person name="Chinwalla A."/>
            <person name="Mardis E.R."/>
            <person name="Wilson R.K."/>
        </authorList>
    </citation>
    <scope>NUCLEOTIDE SEQUENCE [LARGE SCALE GENOMIC DNA]</scope>
    <source>
        <strain evidence="1 2">ATCC 51873</strain>
    </source>
</reference>
<dbReference type="AlphaFoldDB" id="G9Y125"/>
<dbReference type="HOGENOM" id="CLU_2734403_0_0_6"/>
<gene>
    <name evidence="1" type="ORF">HMPREF0454_00240</name>
</gene>
<accession>G9Y125</accession>
<evidence type="ECO:0000313" key="1">
    <source>
        <dbReference type="EMBL" id="EHM48226.1"/>
    </source>
</evidence>
<organism evidence="1 2">
    <name type="scientific">Hafnia alvei ATCC 51873</name>
    <dbReference type="NCBI Taxonomy" id="1002364"/>
    <lineage>
        <taxon>Bacteria</taxon>
        <taxon>Pseudomonadati</taxon>
        <taxon>Pseudomonadota</taxon>
        <taxon>Gammaproteobacteria</taxon>
        <taxon>Enterobacterales</taxon>
        <taxon>Hafniaceae</taxon>
        <taxon>Hafnia</taxon>
    </lineage>
</organism>
<name>G9Y125_HAFAL</name>
<comment type="caution">
    <text evidence="1">The sequence shown here is derived from an EMBL/GenBank/DDBJ whole genome shotgun (WGS) entry which is preliminary data.</text>
</comment>
<evidence type="ECO:0000313" key="2">
    <source>
        <dbReference type="Proteomes" id="UP000005959"/>
    </source>
</evidence>
<protein>
    <submittedName>
        <fullName evidence="1">Uncharacterized protein</fullName>
    </submittedName>
</protein>
<dbReference type="EMBL" id="AGCI01000005">
    <property type="protein sequence ID" value="EHM48226.1"/>
    <property type="molecule type" value="Genomic_DNA"/>
</dbReference>